<evidence type="ECO:0000313" key="1">
    <source>
        <dbReference type="EMBL" id="SCY34943.1"/>
    </source>
</evidence>
<dbReference type="RefSeq" id="WP_092210824.1">
    <property type="nucleotide sequence ID" value="NZ_FMUX01000007.1"/>
</dbReference>
<organism evidence="1 2">
    <name type="scientific">Desulfoluna spongiiphila</name>
    <dbReference type="NCBI Taxonomy" id="419481"/>
    <lineage>
        <taxon>Bacteria</taxon>
        <taxon>Pseudomonadati</taxon>
        <taxon>Thermodesulfobacteriota</taxon>
        <taxon>Desulfobacteria</taxon>
        <taxon>Desulfobacterales</taxon>
        <taxon>Desulfolunaceae</taxon>
        <taxon>Desulfoluna</taxon>
    </lineage>
</organism>
<name>A0A1G5F6V5_9BACT</name>
<protein>
    <recommendedName>
        <fullName evidence="3">Transport and Golgi organisation 2</fullName>
    </recommendedName>
</protein>
<dbReference type="EMBL" id="FMUX01000007">
    <property type="protein sequence ID" value="SCY34943.1"/>
    <property type="molecule type" value="Genomic_DNA"/>
</dbReference>
<gene>
    <name evidence="1" type="ORF">SAMN05216233_107182</name>
</gene>
<dbReference type="STRING" id="419481.SAMN05216233_107182"/>
<dbReference type="Gene3D" id="3.60.60.10">
    <property type="entry name" value="Penicillin V Acylase, Chain A"/>
    <property type="match status" value="1"/>
</dbReference>
<dbReference type="AlphaFoldDB" id="A0A1G5F6V5"/>
<proteinExistence type="predicted"/>
<evidence type="ECO:0008006" key="3">
    <source>
        <dbReference type="Google" id="ProtNLM"/>
    </source>
</evidence>
<accession>A0A1G5F6V5</accession>
<sequence length="291" mass="32267">MCTIGTVFDASVVRSFKQCDLTDPTTFYPPEERQGKAGTYLALTRLGRPGLWAGGNTSGVTFTAADNYTRELTARQSNSPFRLVRTNTYQGSNSSVDSLFLAYEKAVADYDNAQDAANSLADFYLNGDAEHPGPFESADIAMFSDTSQAVYMEYSPVGNFKFNGLGDVVGQTGNPEVLTLSPKADYFANTNNCRLFNTSVTYPMNLSTFLRLERAERLLLIQPNHDGIHKLLRDQYFGETELSICRVAVKPGEFYTQASVIFSTQENGLMCEYVINGNPRTKPWQTMTITK</sequence>
<keyword evidence="2" id="KW-1185">Reference proteome</keyword>
<dbReference type="Proteomes" id="UP000198870">
    <property type="component" value="Unassembled WGS sequence"/>
</dbReference>
<dbReference type="OrthoDB" id="6826621at2"/>
<reference evidence="1 2" key="1">
    <citation type="submission" date="2016-10" db="EMBL/GenBank/DDBJ databases">
        <authorList>
            <person name="de Groot N.N."/>
        </authorList>
    </citation>
    <scope>NUCLEOTIDE SEQUENCE [LARGE SCALE GENOMIC DNA]</scope>
    <source>
        <strain evidence="1 2">AA1</strain>
    </source>
</reference>
<evidence type="ECO:0000313" key="2">
    <source>
        <dbReference type="Proteomes" id="UP000198870"/>
    </source>
</evidence>